<dbReference type="AlphaFoldDB" id="A0A6M4GBI0"/>
<gene>
    <name evidence="1" type="ORF">HH800_16620</name>
</gene>
<evidence type="ECO:0000313" key="2">
    <source>
        <dbReference type="Proteomes" id="UP000502611"/>
    </source>
</evidence>
<accession>A0A6M4GBI0</accession>
<name>A0A6M4GBI0_SPHYA</name>
<dbReference type="RefSeq" id="WP_169861734.1">
    <property type="nucleotide sequence ID" value="NZ_CP053021.1"/>
</dbReference>
<sequence length="48" mass="5750">MKLHLQRRFRDIDRSVRARNQLNPSREAEIGEKFRVNSPTIGKVPERF</sequence>
<evidence type="ECO:0000313" key="1">
    <source>
        <dbReference type="EMBL" id="QJR03663.1"/>
    </source>
</evidence>
<reference evidence="1 2" key="1">
    <citation type="submission" date="2020-04" db="EMBL/GenBank/DDBJ databases">
        <title>The Whole Genome Analysis of High salt-tolerant Sphingobium yanoikuyae YC-XJ2 with Aryl organophosphorus flame retardants (aryl-OPFRs)-degrading capacity and characteristics of Related phosphotriesterase.</title>
        <authorList>
            <person name="Li X."/>
        </authorList>
    </citation>
    <scope>NUCLEOTIDE SEQUENCE [LARGE SCALE GENOMIC DNA]</scope>
    <source>
        <strain evidence="1 2">YC-XJ2</strain>
    </source>
</reference>
<dbReference type="EMBL" id="CP053021">
    <property type="protein sequence ID" value="QJR03663.1"/>
    <property type="molecule type" value="Genomic_DNA"/>
</dbReference>
<protein>
    <submittedName>
        <fullName evidence="1">Uncharacterized protein</fullName>
    </submittedName>
</protein>
<dbReference type="Proteomes" id="UP000502611">
    <property type="component" value="Chromosome"/>
</dbReference>
<organism evidence="1 2">
    <name type="scientific">Sphingobium yanoikuyae</name>
    <name type="common">Sphingomonas yanoikuyae</name>
    <dbReference type="NCBI Taxonomy" id="13690"/>
    <lineage>
        <taxon>Bacteria</taxon>
        <taxon>Pseudomonadati</taxon>
        <taxon>Pseudomonadota</taxon>
        <taxon>Alphaproteobacteria</taxon>
        <taxon>Sphingomonadales</taxon>
        <taxon>Sphingomonadaceae</taxon>
        <taxon>Sphingobium</taxon>
    </lineage>
</organism>
<proteinExistence type="predicted"/>